<sequence>MPTKAEQRERTREQILRVATRNFADSGYAGVALEDLVAEVGLTRGALYHHFGSKHGLFAAVVERAQTSVAEAVERDVARSEKRGEPAPAPFLAGCRAFLEASLAPEVRRILLVDGPAVLGWGDWREGDLDSSALLLEDGVAELVGAGVIRTHSVPTVTTMISGALNEVAIAGAGADDPQRAIDDAITTLARMLDGLGRPDGPAAERHPEFPSRTPRRLDAMPLAPKPADFPRIRGALKFYMVASVITGVMLLLLCAEMLLKYVWHLELYAFGPGGVLSLEPVIETTQGLESTGIGVNLSTGILIAHGWFYVVYLFSNFRLWSLMRWRFPRLVLLASGGIVPFLSFFLEARVGREVRTYLETREADAAAQVASTASDSEPVEAAQ</sequence>
<dbReference type="Gene3D" id="1.10.357.10">
    <property type="entry name" value="Tetracycline Repressor, domain 2"/>
    <property type="match status" value="1"/>
</dbReference>
<evidence type="ECO:0000256" key="3">
    <source>
        <dbReference type="ARBA" id="ARBA00022692"/>
    </source>
</evidence>
<evidence type="ECO:0000256" key="10">
    <source>
        <dbReference type="SAM" id="MobiDB-lite"/>
    </source>
</evidence>
<dbReference type="InterPro" id="IPR049484">
    <property type="entry name" value="Rv0078-like_C"/>
</dbReference>
<proteinExistence type="predicted"/>
<evidence type="ECO:0000256" key="5">
    <source>
        <dbReference type="ARBA" id="ARBA00023015"/>
    </source>
</evidence>
<feature type="DNA-binding region" description="H-T-H motif" evidence="9">
    <location>
        <begin position="32"/>
        <end position="51"/>
    </location>
</feature>
<evidence type="ECO:0000259" key="12">
    <source>
        <dbReference type="PROSITE" id="PS50977"/>
    </source>
</evidence>
<reference evidence="14" key="1">
    <citation type="journal article" date="2019" name="Int. J. Syst. Evol. Microbiol.">
        <title>The Global Catalogue of Microorganisms (GCM) 10K type strain sequencing project: providing services to taxonomists for standard genome sequencing and annotation.</title>
        <authorList>
            <consortium name="The Broad Institute Genomics Platform"/>
            <consortium name="The Broad Institute Genome Sequencing Center for Infectious Disease"/>
            <person name="Wu L."/>
            <person name="Ma J."/>
        </authorList>
    </citation>
    <scope>NUCLEOTIDE SEQUENCE [LARGE SCALE GENOMIC DNA]</scope>
    <source>
        <strain evidence="14">NBRC 109019</strain>
    </source>
</reference>
<dbReference type="InterPro" id="IPR001647">
    <property type="entry name" value="HTH_TetR"/>
</dbReference>
<keyword evidence="7 11" id="KW-0472">Membrane</keyword>
<keyword evidence="14" id="KW-1185">Reference proteome</keyword>
<dbReference type="InterPro" id="IPR023845">
    <property type="entry name" value="DUF3817_TM"/>
</dbReference>
<evidence type="ECO:0000256" key="1">
    <source>
        <dbReference type="ARBA" id="ARBA00004651"/>
    </source>
</evidence>
<dbReference type="InterPro" id="IPR050109">
    <property type="entry name" value="HTH-type_TetR-like_transc_reg"/>
</dbReference>
<keyword evidence="3 11" id="KW-0812">Transmembrane</keyword>
<feature type="transmembrane region" description="Helical" evidence="11">
    <location>
        <begin position="294"/>
        <end position="316"/>
    </location>
</feature>
<dbReference type="Pfam" id="PF00440">
    <property type="entry name" value="TetR_N"/>
    <property type="match status" value="1"/>
</dbReference>
<dbReference type="Pfam" id="PF21351">
    <property type="entry name" value="TetR_C_41"/>
    <property type="match status" value="1"/>
</dbReference>
<dbReference type="PROSITE" id="PS50977">
    <property type="entry name" value="HTH_TETR_2"/>
    <property type="match status" value="1"/>
</dbReference>
<evidence type="ECO:0000256" key="8">
    <source>
        <dbReference type="ARBA" id="ARBA00023163"/>
    </source>
</evidence>
<protein>
    <recommendedName>
        <fullName evidence="12">HTH tetR-type domain-containing protein</fullName>
    </recommendedName>
</protein>
<feature type="domain" description="HTH tetR-type" evidence="12">
    <location>
        <begin position="9"/>
        <end position="69"/>
    </location>
</feature>
<evidence type="ECO:0000256" key="11">
    <source>
        <dbReference type="SAM" id="Phobius"/>
    </source>
</evidence>
<accession>A0ABM8H441</accession>
<keyword evidence="6 9" id="KW-0238">DNA-binding</keyword>
<feature type="transmembrane region" description="Helical" evidence="11">
    <location>
        <begin position="239"/>
        <end position="264"/>
    </location>
</feature>
<dbReference type="PANTHER" id="PTHR30055">
    <property type="entry name" value="HTH-TYPE TRANSCRIPTIONAL REGULATOR RUTR"/>
    <property type="match status" value="1"/>
</dbReference>
<evidence type="ECO:0000256" key="4">
    <source>
        <dbReference type="ARBA" id="ARBA00022989"/>
    </source>
</evidence>
<evidence type="ECO:0000256" key="6">
    <source>
        <dbReference type="ARBA" id="ARBA00023125"/>
    </source>
</evidence>
<keyword evidence="8" id="KW-0804">Transcription</keyword>
<evidence type="ECO:0000256" key="2">
    <source>
        <dbReference type="ARBA" id="ARBA00022475"/>
    </source>
</evidence>
<evidence type="ECO:0000256" key="7">
    <source>
        <dbReference type="ARBA" id="ARBA00023136"/>
    </source>
</evidence>
<dbReference type="EMBL" id="AP027734">
    <property type="protein sequence ID" value="BDZ55570.1"/>
    <property type="molecule type" value="Genomic_DNA"/>
</dbReference>
<organism evidence="13 14">
    <name type="scientific">Agromyces marinus</name>
    <dbReference type="NCBI Taxonomy" id="1389020"/>
    <lineage>
        <taxon>Bacteria</taxon>
        <taxon>Bacillati</taxon>
        <taxon>Actinomycetota</taxon>
        <taxon>Actinomycetes</taxon>
        <taxon>Micrococcales</taxon>
        <taxon>Microbacteriaceae</taxon>
        <taxon>Agromyces</taxon>
    </lineage>
</organism>
<dbReference type="SUPFAM" id="SSF46689">
    <property type="entry name" value="Homeodomain-like"/>
    <property type="match status" value="1"/>
</dbReference>
<dbReference type="InterPro" id="IPR009057">
    <property type="entry name" value="Homeodomain-like_sf"/>
</dbReference>
<dbReference type="PRINTS" id="PR00455">
    <property type="entry name" value="HTHTETR"/>
</dbReference>
<dbReference type="Proteomes" id="UP001321477">
    <property type="component" value="Chromosome"/>
</dbReference>
<dbReference type="Pfam" id="PF12823">
    <property type="entry name" value="DUF3817"/>
    <property type="match status" value="1"/>
</dbReference>
<evidence type="ECO:0000313" key="13">
    <source>
        <dbReference type="EMBL" id="BDZ55570.1"/>
    </source>
</evidence>
<name>A0ABM8H441_9MICO</name>
<dbReference type="NCBIfam" id="TIGR03954">
    <property type="entry name" value="integ_memb_HG"/>
    <property type="match status" value="1"/>
</dbReference>
<evidence type="ECO:0000313" key="14">
    <source>
        <dbReference type="Proteomes" id="UP001321477"/>
    </source>
</evidence>
<comment type="subcellular location">
    <subcellularLocation>
        <location evidence="1">Cell membrane</location>
        <topology evidence="1">Multi-pass membrane protein</topology>
    </subcellularLocation>
</comment>
<keyword evidence="4 11" id="KW-1133">Transmembrane helix</keyword>
<evidence type="ECO:0000256" key="9">
    <source>
        <dbReference type="PROSITE-ProRule" id="PRU00335"/>
    </source>
</evidence>
<feature type="transmembrane region" description="Helical" evidence="11">
    <location>
        <begin position="328"/>
        <end position="347"/>
    </location>
</feature>
<keyword evidence="2" id="KW-1003">Cell membrane</keyword>
<gene>
    <name evidence="13" type="ORF">GCM10025870_26430</name>
</gene>
<feature type="region of interest" description="Disordered" evidence="10">
    <location>
        <begin position="197"/>
        <end position="218"/>
    </location>
</feature>
<dbReference type="PANTHER" id="PTHR30055:SF234">
    <property type="entry name" value="HTH-TYPE TRANSCRIPTIONAL REGULATOR BETI"/>
    <property type="match status" value="1"/>
</dbReference>
<keyword evidence="5" id="KW-0805">Transcription regulation</keyword>